<feature type="transmembrane region" description="Helical" evidence="2">
    <location>
        <begin position="536"/>
        <end position="559"/>
    </location>
</feature>
<keyword evidence="4" id="KW-1185">Reference proteome</keyword>
<keyword evidence="2" id="KW-1133">Transmembrane helix</keyword>
<feature type="transmembrane region" description="Helical" evidence="2">
    <location>
        <begin position="224"/>
        <end position="243"/>
    </location>
</feature>
<feature type="transmembrane region" description="Helical" evidence="2">
    <location>
        <begin position="182"/>
        <end position="212"/>
    </location>
</feature>
<evidence type="ECO:0000256" key="1">
    <source>
        <dbReference type="PROSITE-ProRule" id="PRU00339"/>
    </source>
</evidence>
<feature type="repeat" description="TPR" evidence="1">
    <location>
        <begin position="871"/>
        <end position="904"/>
    </location>
</feature>
<dbReference type="RefSeq" id="WP_126692818.1">
    <property type="nucleotide sequence ID" value="NZ_RXOF01000004.1"/>
</dbReference>
<keyword evidence="2" id="KW-0812">Transmembrane</keyword>
<dbReference type="Pfam" id="PF11028">
    <property type="entry name" value="TMEM260-like"/>
    <property type="match status" value="1"/>
</dbReference>
<keyword evidence="1" id="KW-0802">TPR repeat</keyword>
<dbReference type="PANTHER" id="PTHR16214">
    <property type="entry name" value="TRANSMEMBRANE PROTEIN 260"/>
    <property type="match status" value="1"/>
</dbReference>
<feature type="transmembrane region" description="Helical" evidence="2">
    <location>
        <begin position="263"/>
        <end position="282"/>
    </location>
</feature>
<evidence type="ECO:0000313" key="4">
    <source>
        <dbReference type="Proteomes" id="UP000282184"/>
    </source>
</evidence>
<dbReference type="AlphaFoldDB" id="A0A431U4Y2"/>
<feature type="transmembrane region" description="Helical" evidence="2">
    <location>
        <begin position="12"/>
        <end position="28"/>
    </location>
</feature>
<feature type="transmembrane region" description="Helical" evidence="2">
    <location>
        <begin position="506"/>
        <end position="524"/>
    </location>
</feature>
<dbReference type="EMBL" id="RXOF01000004">
    <property type="protein sequence ID" value="RTQ50752.1"/>
    <property type="molecule type" value="Genomic_DNA"/>
</dbReference>
<feature type="transmembrane region" description="Helical" evidence="2">
    <location>
        <begin position="48"/>
        <end position="66"/>
    </location>
</feature>
<sequence length="995" mass="110574">MRYSYSRLNNLFGWLVFGLALTAYWLTLEPTVSFWDCGEFIASAHRLLVPHPPGAPTFLLLGRLFSMLSFGDAAKVPVLINLLSALSSAFTVLLLFWTITLLARRLVLGAAESRTAEPAAQQTTLILGSGVVGALAFAFSDSFWFSAVEGEVYALSSLGTALVLWLMLKWDNRAAEPDSDKWLVLIAYVMGLSIGVHLLNLLALPALGLIYYFRRHAAPTRGGVLLTLAISGALVLTVLLGVIPGLPALAGELEVLVVNAFGLPYNSGVALFGLLLVGGLAYGLRTAQRRQQRLLHTGLLSLCFVLIGYTTYLIVPIRSGYNPLIDENNPEDVLSFVSYLKREQYGSRPLFYGPQLNARPVAQEDGAPRYERQNGRYVVVERKAEPVYAAEDKTLLPRLYSQLPGHLREYQKWVDVQPEQRPTMAANLSFLVRYQLGHMYGRYLLWNFVGRESDVQQAGVLWPGTAKNGLPADLAATRARNDYYALPLLLGLAGLLLQLRRDGRGAAVVGLLFVLTGAAIVLYLNQPPIEPRERDYTFVGSFYAFAIWIGLGVPALAAALRTLLRAPALRLAAATALGLVVPALMAAEGWDDHNRSDRYLALDWARNVLSSVAPNAVLITAGDNDTFPLWYAQQVEGIRPDVRVAVSPYLNTDWYLDQMKQRMGPSAALPLSLTHADYTQGTNDYLPLVPNPSVAAVNAREFVQLVRQNSPLLQVQTQNGRPLLSYPSENFFLDVDTAAVRRLGIVPRERLGQLTARMQWQAGSGGYMEKKELAIIDLLATNNWQRPVYMSTYMSPGEYAGLAPYMQLEGLAYRILPCDNPDAKAAQKGEIGYVAREILFDSLMRKFAYRNLNNPRVYYDEPQRRTVGQYREQFARLAQAYMQDGNRARARQVIDRCLRVMPDDTIPFDYNTADLTAPLVQLGQAERGHRIMDLLTNRAQQSLAYYSTHEPARFEREIQLQALTLSRLYQAAADTGDTARAQRIVGLLEQYVPRS</sequence>
<comment type="caution">
    <text evidence="3">The sequence shown here is derived from an EMBL/GenBank/DDBJ whole genome shotgun (WGS) entry which is preliminary data.</text>
</comment>
<feature type="transmembrane region" description="Helical" evidence="2">
    <location>
        <begin position="152"/>
        <end position="170"/>
    </location>
</feature>
<dbReference type="PROSITE" id="PS50005">
    <property type="entry name" value="TPR"/>
    <property type="match status" value="1"/>
</dbReference>
<proteinExistence type="predicted"/>
<dbReference type="InterPro" id="IPR052724">
    <property type="entry name" value="GT117_domain-containing"/>
</dbReference>
<reference evidence="3 4" key="1">
    <citation type="submission" date="2018-12" db="EMBL/GenBank/DDBJ databases">
        <title>Hymenobacter gummosus sp. nov., isolated from a spring.</title>
        <authorList>
            <person name="Nie L."/>
        </authorList>
    </citation>
    <scope>NUCLEOTIDE SEQUENCE [LARGE SCALE GENOMIC DNA]</scope>
    <source>
        <strain evidence="3 4">KCTC 52166</strain>
    </source>
</reference>
<dbReference type="InterPro" id="IPR021280">
    <property type="entry name" value="TMEM260-like"/>
</dbReference>
<gene>
    <name evidence="3" type="ORF">EJV47_08980</name>
</gene>
<feature type="transmembrane region" description="Helical" evidence="2">
    <location>
        <begin position="78"/>
        <end position="99"/>
    </location>
</feature>
<dbReference type="InterPro" id="IPR019734">
    <property type="entry name" value="TPR_rpt"/>
</dbReference>
<feature type="transmembrane region" description="Helical" evidence="2">
    <location>
        <begin position="294"/>
        <end position="315"/>
    </location>
</feature>
<name>A0A431U4Y2_9BACT</name>
<protein>
    <submittedName>
        <fullName evidence="3">DUF2723 domain-containing protein</fullName>
    </submittedName>
</protein>
<accession>A0A431U4Y2</accession>
<evidence type="ECO:0000313" key="3">
    <source>
        <dbReference type="EMBL" id="RTQ50752.1"/>
    </source>
</evidence>
<feature type="transmembrane region" description="Helical" evidence="2">
    <location>
        <begin position="119"/>
        <end position="140"/>
    </location>
</feature>
<keyword evidence="2" id="KW-0472">Membrane</keyword>
<evidence type="ECO:0000256" key="2">
    <source>
        <dbReference type="SAM" id="Phobius"/>
    </source>
</evidence>
<dbReference type="Proteomes" id="UP000282184">
    <property type="component" value="Unassembled WGS sequence"/>
</dbReference>
<dbReference type="PANTHER" id="PTHR16214:SF3">
    <property type="entry name" value="TRANSMEMBRANE PROTEIN 260"/>
    <property type="match status" value="1"/>
</dbReference>
<dbReference type="OrthoDB" id="9807602at2"/>
<organism evidence="3 4">
    <name type="scientific">Hymenobacter gummosus</name>
    <dbReference type="NCBI Taxonomy" id="1776032"/>
    <lineage>
        <taxon>Bacteria</taxon>
        <taxon>Pseudomonadati</taxon>
        <taxon>Bacteroidota</taxon>
        <taxon>Cytophagia</taxon>
        <taxon>Cytophagales</taxon>
        <taxon>Hymenobacteraceae</taxon>
        <taxon>Hymenobacter</taxon>
    </lineage>
</organism>